<keyword evidence="2 7" id="KW-0349">Heme</keyword>
<dbReference type="GO" id="GO:0016705">
    <property type="term" value="F:oxidoreductase activity, acting on paired donors, with incorporation or reduction of molecular oxygen"/>
    <property type="evidence" value="ECO:0007669"/>
    <property type="project" value="InterPro"/>
</dbReference>
<dbReference type="RefSeq" id="WP_093324426.1">
    <property type="nucleotide sequence ID" value="NZ_FOSZ01000005.1"/>
</dbReference>
<dbReference type="PROSITE" id="PS00086">
    <property type="entry name" value="CYTOCHROME_P450"/>
    <property type="match status" value="1"/>
</dbReference>
<evidence type="ECO:0000313" key="9">
    <source>
        <dbReference type="EMBL" id="SFL12857.1"/>
    </source>
</evidence>
<dbReference type="Gene3D" id="1.10.630.10">
    <property type="entry name" value="Cytochrome P450"/>
    <property type="match status" value="1"/>
</dbReference>
<dbReference type="STRING" id="1280847.SAMN04488036_105209"/>
<evidence type="ECO:0000256" key="4">
    <source>
        <dbReference type="ARBA" id="ARBA00023002"/>
    </source>
</evidence>
<dbReference type="InterPro" id="IPR017972">
    <property type="entry name" value="Cyt_P450_CS"/>
</dbReference>
<evidence type="ECO:0000256" key="1">
    <source>
        <dbReference type="ARBA" id="ARBA00010617"/>
    </source>
</evidence>
<comment type="similarity">
    <text evidence="1 8">Belongs to the cytochrome P450 family.</text>
</comment>
<organism evidence="9 10">
    <name type="scientific">Shimia haliotis</name>
    <dbReference type="NCBI Taxonomy" id="1280847"/>
    <lineage>
        <taxon>Bacteria</taxon>
        <taxon>Pseudomonadati</taxon>
        <taxon>Pseudomonadota</taxon>
        <taxon>Alphaproteobacteria</taxon>
        <taxon>Rhodobacterales</taxon>
        <taxon>Roseobacteraceae</taxon>
    </lineage>
</organism>
<dbReference type="InterPro" id="IPR002403">
    <property type="entry name" value="Cyt_P450_E_grp-IV"/>
</dbReference>
<keyword evidence="10" id="KW-1185">Reference proteome</keyword>
<dbReference type="GO" id="GO:0004497">
    <property type="term" value="F:monooxygenase activity"/>
    <property type="evidence" value="ECO:0007669"/>
    <property type="project" value="UniProtKB-KW"/>
</dbReference>
<dbReference type="PANTHER" id="PTHR24291:SF50">
    <property type="entry name" value="BIFUNCTIONAL ALBAFLAVENONE MONOOXYGENASE_TERPENE SYNTHASE"/>
    <property type="match status" value="1"/>
</dbReference>
<reference evidence="10" key="1">
    <citation type="submission" date="2016-10" db="EMBL/GenBank/DDBJ databases">
        <authorList>
            <person name="Varghese N."/>
            <person name="Submissions S."/>
        </authorList>
    </citation>
    <scope>NUCLEOTIDE SEQUENCE [LARGE SCALE GENOMIC DNA]</scope>
    <source>
        <strain evidence="10">DSM 28453</strain>
    </source>
</reference>
<evidence type="ECO:0000256" key="8">
    <source>
        <dbReference type="RuleBase" id="RU000461"/>
    </source>
</evidence>
<dbReference type="InterPro" id="IPR036396">
    <property type="entry name" value="Cyt_P450_sf"/>
</dbReference>
<dbReference type="GO" id="GO:0005506">
    <property type="term" value="F:iron ion binding"/>
    <property type="evidence" value="ECO:0007669"/>
    <property type="project" value="InterPro"/>
</dbReference>
<evidence type="ECO:0000256" key="7">
    <source>
        <dbReference type="PIRSR" id="PIRSR602403-1"/>
    </source>
</evidence>
<keyword evidence="5 7" id="KW-0408">Iron</keyword>
<dbReference type="InterPro" id="IPR050196">
    <property type="entry name" value="Cytochrome_P450_Monoox"/>
</dbReference>
<dbReference type="PANTHER" id="PTHR24291">
    <property type="entry name" value="CYTOCHROME P450 FAMILY 4"/>
    <property type="match status" value="1"/>
</dbReference>
<sequence length="450" mass="49893">MTQAQATALSLDDIPHPPLTPVVGHTLDLLRDPMGLHMGAAAKFGPVYKVKVLGQWRVSLGGAEALEFILGDTQKLFSSFEGWDMLHTLFPGGLMLRDFDDHRSHRRIMQAAFRKPVLDAYRARLEEATDTLLKDWKADQPFKFFPAIKDMTLRMGAAVFMGLDLGDPRADLLSNAFQAEVAAATAVIRKPVPFTKMARGMAARTTLTQHFSLMIPERRDNPGDDFFSQMVLAADEDGNAWSTEDLVDHFNFLMMAAHDTTASALTKVAWALATYPEWQDKIIAEVDALPDAPMDDAGLASMHSADLVLKEALRLLPPVPLIPRRAVRDFEWQGHIIPAGTWVSATPGTVMLSPKHWTDPEKFDPDRFGPDRAEDRSHKYAWAPFGGGAHKCIGLHFATMQVKIFLAALLKTHRIELATDTPIDWIRVPIPQPKGGLPVVLRVRAQTTVS</sequence>
<name>A0A1I4F7N2_9RHOB</name>
<dbReference type="EMBL" id="FOSZ01000005">
    <property type="protein sequence ID" value="SFL12857.1"/>
    <property type="molecule type" value="Genomic_DNA"/>
</dbReference>
<dbReference type="GO" id="GO:0020037">
    <property type="term" value="F:heme binding"/>
    <property type="evidence" value="ECO:0007669"/>
    <property type="project" value="InterPro"/>
</dbReference>
<keyword evidence="4 8" id="KW-0560">Oxidoreductase</keyword>
<evidence type="ECO:0000256" key="6">
    <source>
        <dbReference type="ARBA" id="ARBA00023033"/>
    </source>
</evidence>
<evidence type="ECO:0000256" key="3">
    <source>
        <dbReference type="ARBA" id="ARBA00022723"/>
    </source>
</evidence>
<protein>
    <submittedName>
        <fullName evidence="9">Cytochrome P450</fullName>
    </submittedName>
</protein>
<evidence type="ECO:0000256" key="2">
    <source>
        <dbReference type="ARBA" id="ARBA00022617"/>
    </source>
</evidence>
<gene>
    <name evidence="9" type="ORF">SAMN04488036_105209</name>
</gene>
<dbReference type="PRINTS" id="PR00385">
    <property type="entry name" value="P450"/>
</dbReference>
<evidence type="ECO:0000256" key="5">
    <source>
        <dbReference type="ARBA" id="ARBA00023004"/>
    </source>
</evidence>
<dbReference type="Pfam" id="PF00067">
    <property type="entry name" value="p450"/>
    <property type="match status" value="1"/>
</dbReference>
<dbReference type="AlphaFoldDB" id="A0A1I4F7N2"/>
<dbReference type="Proteomes" id="UP000198851">
    <property type="component" value="Unassembled WGS sequence"/>
</dbReference>
<keyword evidence="3 7" id="KW-0479">Metal-binding</keyword>
<proteinExistence type="inferred from homology"/>
<evidence type="ECO:0000313" key="10">
    <source>
        <dbReference type="Proteomes" id="UP000198851"/>
    </source>
</evidence>
<dbReference type="OrthoDB" id="9764248at2"/>
<feature type="binding site" description="axial binding residue" evidence="7">
    <location>
        <position position="392"/>
    </location>
    <ligand>
        <name>heme</name>
        <dbReference type="ChEBI" id="CHEBI:30413"/>
    </ligand>
    <ligandPart>
        <name>Fe</name>
        <dbReference type="ChEBI" id="CHEBI:18248"/>
    </ligandPart>
</feature>
<dbReference type="SUPFAM" id="SSF48264">
    <property type="entry name" value="Cytochrome P450"/>
    <property type="match status" value="1"/>
</dbReference>
<comment type="cofactor">
    <cofactor evidence="7">
        <name>heme</name>
        <dbReference type="ChEBI" id="CHEBI:30413"/>
    </cofactor>
</comment>
<keyword evidence="6 8" id="KW-0503">Monooxygenase</keyword>
<dbReference type="PRINTS" id="PR00465">
    <property type="entry name" value="EP450IV"/>
</dbReference>
<dbReference type="InterPro" id="IPR001128">
    <property type="entry name" value="Cyt_P450"/>
</dbReference>
<accession>A0A1I4F7N2</accession>